<feature type="domain" description="Alanyl-transfer RNA synthetases family profile" evidence="6">
    <location>
        <begin position="1"/>
        <end position="269"/>
    </location>
</feature>
<organism evidence="8 9">
    <name type="scientific">Candida glabrata (strain ATCC 2001 / BCRC 20586 / JCM 3761 / NBRC 0622 / NRRL Y-65 / CBS 138)</name>
    <name type="common">Yeast</name>
    <name type="synonym">Nakaseomyces glabratus</name>
    <dbReference type="NCBI Taxonomy" id="284593"/>
    <lineage>
        <taxon>Eukaryota</taxon>
        <taxon>Fungi</taxon>
        <taxon>Dikarya</taxon>
        <taxon>Ascomycota</taxon>
        <taxon>Saccharomycotina</taxon>
        <taxon>Saccharomycetes</taxon>
        <taxon>Saccharomycetales</taxon>
        <taxon>Saccharomycetaceae</taxon>
        <taxon>Nakaseomyces</taxon>
    </lineage>
</organism>
<comment type="cofactor">
    <cofactor evidence="1">
        <name>Zn(2+)</name>
        <dbReference type="ChEBI" id="CHEBI:29105"/>
    </cofactor>
</comment>
<evidence type="ECO:0000256" key="2">
    <source>
        <dbReference type="ARBA" id="ARBA00004496"/>
    </source>
</evidence>
<dbReference type="eggNOG" id="KOG2105">
    <property type="taxonomic scope" value="Eukaryota"/>
</dbReference>
<proteinExistence type="inferred from homology"/>
<evidence type="ECO:0000256" key="1">
    <source>
        <dbReference type="ARBA" id="ARBA00001947"/>
    </source>
</evidence>
<dbReference type="Proteomes" id="UP000002428">
    <property type="component" value="Chromosome G"/>
</dbReference>
<dbReference type="InParanoid" id="Q6FTL3"/>
<dbReference type="Pfam" id="PF07973">
    <property type="entry name" value="tRNA_SAD"/>
    <property type="match status" value="1"/>
</dbReference>
<gene>
    <name evidence="7 8" type="ordered locus">CAGL0G01606g</name>
</gene>
<evidence type="ECO:0000256" key="5">
    <source>
        <dbReference type="ARBA" id="ARBA00022833"/>
    </source>
</evidence>
<comment type="subcellular location">
    <subcellularLocation>
        <location evidence="2">Cytoplasm</location>
    </subcellularLocation>
</comment>
<evidence type="ECO:0000313" key="7">
    <source>
        <dbReference type="CGD" id="CAL0137553"/>
    </source>
</evidence>
<dbReference type="GO" id="GO:0004813">
    <property type="term" value="F:alanine-tRNA ligase activity"/>
    <property type="evidence" value="ECO:0007669"/>
    <property type="project" value="InterPro"/>
</dbReference>
<dbReference type="GO" id="GO:0043905">
    <property type="term" value="F:L-seryl-tRNA(Thr) hydrolase activity"/>
    <property type="evidence" value="ECO:0007669"/>
    <property type="project" value="EnsemblFungi"/>
</dbReference>
<comment type="similarity">
    <text evidence="3">Belongs to the class-II aminoacyl-tRNA synthetase family. Alax-L subfamily.</text>
</comment>
<reference evidence="8 9" key="1">
    <citation type="journal article" date="2004" name="Nature">
        <title>Genome evolution in yeasts.</title>
        <authorList>
            <consortium name="Genolevures"/>
            <person name="Dujon B."/>
            <person name="Sherman D."/>
            <person name="Fischer G."/>
            <person name="Durrens P."/>
            <person name="Casaregola S."/>
            <person name="Lafontaine I."/>
            <person name="de Montigny J."/>
            <person name="Marck C."/>
            <person name="Neuveglise C."/>
            <person name="Talla E."/>
            <person name="Goffard N."/>
            <person name="Frangeul L."/>
            <person name="Aigle M."/>
            <person name="Anthouard V."/>
            <person name="Babour A."/>
            <person name="Barbe V."/>
            <person name="Barnay S."/>
            <person name="Blanchin S."/>
            <person name="Beckerich J.M."/>
            <person name="Beyne E."/>
            <person name="Bleykasten C."/>
            <person name="Boisrame A."/>
            <person name="Boyer J."/>
            <person name="Cattolico L."/>
            <person name="Confanioleri F."/>
            <person name="de Daruvar A."/>
            <person name="Despons L."/>
            <person name="Fabre E."/>
            <person name="Fairhead C."/>
            <person name="Ferry-Dumazet H."/>
            <person name="Groppi A."/>
            <person name="Hantraye F."/>
            <person name="Hennequin C."/>
            <person name="Jauniaux N."/>
            <person name="Joyet P."/>
            <person name="Kachouri R."/>
            <person name="Kerrest A."/>
            <person name="Koszul R."/>
            <person name="Lemaire M."/>
            <person name="Lesur I."/>
            <person name="Ma L."/>
            <person name="Muller H."/>
            <person name="Nicaud J.M."/>
            <person name="Nikolski M."/>
            <person name="Oztas S."/>
            <person name="Ozier-Kalogeropoulos O."/>
            <person name="Pellenz S."/>
            <person name="Potier S."/>
            <person name="Richard G.F."/>
            <person name="Straub M.L."/>
            <person name="Suleau A."/>
            <person name="Swennene D."/>
            <person name="Tekaia F."/>
            <person name="Wesolowski-Louvel M."/>
            <person name="Westhof E."/>
            <person name="Wirth B."/>
            <person name="Zeniou-Meyer M."/>
            <person name="Zivanovic I."/>
            <person name="Bolotin-Fukuhara M."/>
            <person name="Thierry A."/>
            <person name="Bouchier C."/>
            <person name="Caudron B."/>
            <person name="Scarpelli C."/>
            <person name="Gaillardin C."/>
            <person name="Weissenbach J."/>
            <person name="Wincker P."/>
            <person name="Souciet J.L."/>
        </authorList>
    </citation>
    <scope>NUCLEOTIDE SEQUENCE [LARGE SCALE GENOMIC DNA]</scope>
    <source>
        <strain evidence="9">ATCC 2001 / BCRC 20586 / JCM 3761 / NBRC 0622 / NRRL Y-65 / CBS 138</strain>
    </source>
</reference>
<dbReference type="GO" id="GO:0006419">
    <property type="term" value="P:alanyl-tRNA aminoacylation"/>
    <property type="evidence" value="ECO:0007669"/>
    <property type="project" value="InterPro"/>
</dbReference>
<dbReference type="RefSeq" id="XP_446431.1">
    <property type="nucleotide sequence ID" value="XM_446431.1"/>
</dbReference>
<sequence length="456" mass="51074">MTVATPAVVGALKCQREPFLLEDFETNVISCVKVDSKTAKKFLIGKEATHVLELEDTILFPEGGGQPSDTGYVTLRDDETKRINVVKVVREGLHAKHYVDQAIEPGSKISLHVDKEKRLDYMQQHTGQHLLSAILDNYYDNADTLSWSMGGIPSTKKPILEPSDYLNYLELPRKLSKDEISEITDKFNEIVSTNVMPITVKETIAVEKSESIEDVSTKKIPDDYDYTLGVLRTINIGELDKNPCCGTHLTATSQVQSILILDNQSTVRGTNSRLYFMCGKRVSLYAKMLTDYISSAKVELSCSESQISSKVVALKENLQKAKKKEQYFISQIAKFEGERLYQSLEEGKQLYVLKDEFGSLDLLLAIQKEFQELCDKNSKNCELLILCGRERASLMGSVVIISPDGEKIQKTVSELQSALKNLKGGGGKNGGKWQGKIMNFTDQEYDVLEHYLEQIA</sequence>
<dbReference type="VEuPathDB" id="FungiDB:CAGL0G01606g"/>
<dbReference type="Gene3D" id="3.30.980.10">
    <property type="entry name" value="Threonyl-trna Synthetase, Chain A, domain 2"/>
    <property type="match status" value="1"/>
</dbReference>
<evidence type="ECO:0000256" key="3">
    <source>
        <dbReference type="ARBA" id="ARBA00008429"/>
    </source>
</evidence>
<dbReference type="PANTHER" id="PTHR43462:SF1">
    <property type="entry name" value="ALANYL-TRNA EDITING PROTEIN AARSD1"/>
    <property type="match status" value="1"/>
</dbReference>
<dbReference type="SUPFAM" id="SSF55186">
    <property type="entry name" value="ThrRS/AlaRS common domain"/>
    <property type="match status" value="1"/>
</dbReference>
<dbReference type="GO" id="GO:0003676">
    <property type="term" value="F:nucleic acid binding"/>
    <property type="evidence" value="ECO:0007669"/>
    <property type="project" value="InterPro"/>
</dbReference>
<evidence type="ECO:0000313" key="8">
    <source>
        <dbReference type="EMBL" id="CAG59358.1"/>
    </source>
</evidence>
<accession>Q6FTL3</accession>
<dbReference type="GO" id="GO:0046872">
    <property type="term" value="F:metal ion binding"/>
    <property type="evidence" value="ECO:0007669"/>
    <property type="project" value="UniProtKB-KW"/>
</dbReference>
<keyword evidence="9" id="KW-1185">Reference proteome</keyword>
<dbReference type="InterPro" id="IPR018165">
    <property type="entry name" value="Ala-tRNA-synth_IIc_core"/>
</dbReference>
<dbReference type="STRING" id="284593.Q6FTL3"/>
<keyword evidence="5" id="KW-0862">Zinc</keyword>
<dbReference type="InterPro" id="IPR009000">
    <property type="entry name" value="Transl_B-barrel_sf"/>
</dbReference>
<dbReference type="AlphaFoldDB" id="Q6FTL3"/>
<dbReference type="GO" id="GO:0002196">
    <property type="term" value="F:Ser-tRNA(Ala) deacylase activity"/>
    <property type="evidence" value="ECO:0007669"/>
    <property type="project" value="EnsemblFungi"/>
</dbReference>
<evidence type="ECO:0000259" key="6">
    <source>
        <dbReference type="PROSITE" id="PS50860"/>
    </source>
</evidence>
<protein>
    <recommendedName>
        <fullName evidence="6">Alanyl-transfer RNA synthetases family profile domain-containing protein</fullName>
    </recommendedName>
</protein>
<dbReference type="PROSITE" id="PS50860">
    <property type="entry name" value="AA_TRNA_LIGASE_II_ALA"/>
    <property type="match status" value="1"/>
</dbReference>
<dbReference type="HOGENOM" id="CLU_004485_7_1_1"/>
<dbReference type="Gene3D" id="2.40.30.130">
    <property type="match status" value="1"/>
</dbReference>
<dbReference type="KEGG" id="cgr:2888303"/>
<dbReference type="EMBL" id="CR380953">
    <property type="protein sequence ID" value="CAG59358.1"/>
    <property type="molecule type" value="Genomic_DNA"/>
</dbReference>
<dbReference type="InterPro" id="IPR012947">
    <property type="entry name" value="tRNA_SAD"/>
</dbReference>
<evidence type="ECO:0000256" key="4">
    <source>
        <dbReference type="ARBA" id="ARBA00022723"/>
    </source>
</evidence>
<dbReference type="CGD" id="CAL0137553">
    <property type="gene designation" value="CAGL0G01606g"/>
</dbReference>
<keyword evidence="4" id="KW-0479">Metal-binding</keyword>
<dbReference type="InterPro" id="IPR051335">
    <property type="entry name" value="Alanyl-tRNA_Editing_Enzymes"/>
</dbReference>
<dbReference type="SMART" id="SM00863">
    <property type="entry name" value="tRNA_SAD"/>
    <property type="match status" value="1"/>
</dbReference>
<dbReference type="InterPro" id="IPR018163">
    <property type="entry name" value="Thr/Ala-tRNA-synth_IIc_edit"/>
</dbReference>
<dbReference type="PANTHER" id="PTHR43462">
    <property type="entry name" value="ALANYL-TRNA EDITING PROTEIN"/>
    <property type="match status" value="1"/>
</dbReference>
<dbReference type="FunCoup" id="Q6FTL3">
    <property type="interactions" value="265"/>
</dbReference>
<name>Q6FTL3_CANGA</name>
<dbReference type="GO" id="GO:0005524">
    <property type="term" value="F:ATP binding"/>
    <property type="evidence" value="ECO:0007669"/>
    <property type="project" value="InterPro"/>
</dbReference>
<evidence type="ECO:0000313" key="9">
    <source>
        <dbReference type="Proteomes" id="UP000002428"/>
    </source>
</evidence>
<dbReference type="GO" id="GO:0005737">
    <property type="term" value="C:cytoplasm"/>
    <property type="evidence" value="ECO:0007669"/>
    <property type="project" value="UniProtKB-SubCell"/>
</dbReference>
<dbReference type="SUPFAM" id="SSF50447">
    <property type="entry name" value="Translation proteins"/>
    <property type="match status" value="1"/>
</dbReference>